<feature type="region of interest" description="Disordered" evidence="1">
    <location>
        <begin position="1"/>
        <end position="49"/>
    </location>
</feature>
<gene>
    <name evidence="2" type="ORF">D9V30_10245</name>
</gene>
<sequence length="180" mass="18444">MSEVTPAPSDPPVESTPAPVEPQPTSPAPQQAAPAPTPEPVKVKGDADDYIRELRDEAKQRRIAAETLTKERDEAATARDAVTAERDTLARQNAVILASQGLGANAAAILDSRALESKLAAVDPSDPDAVKAFITEAMEANAAFKTGPVIPSRNGGAHQGGTPAAQPLSLDAAVRGALGG</sequence>
<protein>
    <submittedName>
        <fullName evidence="2">Uncharacterized protein</fullName>
    </submittedName>
</protein>
<organism evidence="2 3">
    <name type="scientific">Mycetocola reblochoni</name>
    <dbReference type="NCBI Taxonomy" id="331618"/>
    <lineage>
        <taxon>Bacteria</taxon>
        <taxon>Bacillati</taxon>
        <taxon>Actinomycetota</taxon>
        <taxon>Actinomycetes</taxon>
        <taxon>Micrococcales</taxon>
        <taxon>Microbacteriaceae</taxon>
        <taxon>Mycetocola</taxon>
    </lineage>
</organism>
<proteinExistence type="predicted"/>
<feature type="region of interest" description="Disordered" evidence="1">
    <location>
        <begin position="149"/>
        <end position="168"/>
    </location>
</feature>
<evidence type="ECO:0000313" key="3">
    <source>
        <dbReference type="Proteomes" id="UP000275395"/>
    </source>
</evidence>
<evidence type="ECO:0000256" key="1">
    <source>
        <dbReference type="SAM" id="MobiDB-lite"/>
    </source>
</evidence>
<reference evidence="2 3" key="1">
    <citation type="submission" date="2018-10" db="EMBL/GenBank/DDBJ databases">
        <authorList>
            <person name="Li J."/>
        </authorList>
    </citation>
    <scope>NUCLEOTIDE SEQUENCE [LARGE SCALE GENOMIC DNA]</scope>
    <source>
        <strain evidence="2 3">JCM 30549</strain>
    </source>
</reference>
<dbReference type="Proteomes" id="UP000275395">
    <property type="component" value="Unassembled WGS sequence"/>
</dbReference>
<comment type="caution">
    <text evidence="2">The sequence shown here is derived from an EMBL/GenBank/DDBJ whole genome shotgun (WGS) entry which is preliminary data.</text>
</comment>
<dbReference type="RefSeq" id="WP_087137292.1">
    <property type="nucleotide sequence ID" value="NZ_RCUW01000009.1"/>
</dbReference>
<name>A0A3L6ZKE6_9MICO</name>
<evidence type="ECO:0000313" key="2">
    <source>
        <dbReference type="EMBL" id="RLP68360.1"/>
    </source>
</evidence>
<dbReference type="AlphaFoldDB" id="A0A3L6ZKE6"/>
<accession>A0A3L6ZKE6</accession>
<dbReference type="EMBL" id="RCUW01000009">
    <property type="protein sequence ID" value="RLP68360.1"/>
    <property type="molecule type" value="Genomic_DNA"/>
</dbReference>